<dbReference type="Gene3D" id="3.30.530.20">
    <property type="match status" value="1"/>
</dbReference>
<protein>
    <submittedName>
        <fullName evidence="1">Polyketide cyclase</fullName>
    </submittedName>
</protein>
<gene>
    <name evidence="1" type="ORF">BU204_32590</name>
</gene>
<sequence length="146" mass="16779">MMLNEYRFRRVWSLHVGTPRVFGALVDLTSWPLWWPDVRSVQRIDDDTAEMTCRATLPYTLGFRLRRSVQDEPTGRLRVEMTGDLEGHTEATVSGDDSTSRLEIDQCVETTKPLLRTFAPVARPLFVANHALMMRRGQRGLRAYLA</sequence>
<reference evidence="1 2" key="1">
    <citation type="submission" date="2016-12" db="EMBL/GenBank/DDBJ databases">
        <title>The draft genome sequence of Actinophytocola sp. 11-183.</title>
        <authorList>
            <person name="Wang W."/>
            <person name="Yuan L."/>
        </authorList>
    </citation>
    <scope>NUCLEOTIDE SEQUENCE [LARGE SCALE GENOMIC DNA]</scope>
    <source>
        <strain evidence="1 2">11-183</strain>
    </source>
</reference>
<evidence type="ECO:0000313" key="1">
    <source>
        <dbReference type="EMBL" id="OLF09908.1"/>
    </source>
</evidence>
<name>A0A1Q8C6E1_9PSEU</name>
<dbReference type="InterPro" id="IPR023393">
    <property type="entry name" value="START-like_dom_sf"/>
</dbReference>
<comment type="caution">
    <text evidence="1">The sequence shown here is derived from an EMBL/GenBank/DDBJ whole genome shotgun (WGS) entry which is preliminary data.</text>
</comment>
<keyword evidence="2" id="KW-1185">Reference proteome</keyword>
<accession>A0A1Q8C6E1</accession>
<dbReference type="EMBL" id="MSIE01000082">
    <property type="protein sequence ID" value="OLF09908.1"/>
    <property type="molecule type" value="Genomic_DNA"/>
</dbReference>
<dbReference type="Proteomes" id="UP000185596">
    <property type="component" value="Unassembled WGS sequence"/>
</dbReference>
<dbReference type="STRING" id="1912961.BU204_32590"/>
<dbReference type="AlphaFoldDB" id="A0A1Q8C6E1"/>
<evidence type="ECO:0000313" key="2">
    <source>
        <dbReference type="Proteomes" id="UP000185596"/>
    </source>
</evidence>
<dbReference type="SUPFAM" id="SSF55961">
    <property type="entry name" value="Bet v1-like"/>
    <property type="match status" value="1"/>
</dbReference>
<proteinExistence type="predicted"/>
<organism evidence="1 2">
    <name type="scientific">Actinophytocola xanthii</name>
    <dbReference type="NCBI Taxonomy" id="1912961"/>
    <lineage>
        <taxon>Bacteria</taxon>
        <taxon>Bacillati</taxon>
        <taxon>Actinomycetota</taxon>
        <taxon>Actinomycetes</taxon>
        <taxon>Pseudonocardiales</taxon>
        <taxon>Pseudonocardiaceae</taxon>
    </lineage>
</organism>